<evidence type="ECO:0000259" key="10">
    <source>
        <dbReference type="PROSITE" id="PS50026"/>
    </source>
</evidence>
<organism evidence="11 12">
    <name type="scientific">Exocentrus adspersus</name>
    <dbReference type="NCBI Taxonomy" id="1586481"/>
    <lineage>
        <taxon>Eukaryota</taxon>
        <taxon>Metazoa</taxon>
        <taxon>Ecdysozoa</taxon>
        <taxon>Arthropoda</taxon>
        <taxon>Hexapoda</taxon>
        <taxon>Insecta</taxon>
        <taxon>Pterygota</taxon>
        <taxon>Neoptera</taxon>
        <taxon>Endopterygota</taxon>
        <taxon>Coleoptera</taxon>
        <taxon>Polyphaga</taxon>
        <taxon>Cucujiformia</taxon>
        <taxon>Chrysomeloidea</taxon>
        <taxon>Cerambycidae</taxon>
        <taxon>Lamiinae</taxon>
        <taxon>Acanthocinini</taxon>
        <taxon>Exocentrus</taxon>
    </lineage>
</organism>
<feature type="disulfide bond" evidence="7">
    <location>
        <begin position="573"/>
        <end position="582"/>
    </location>
</feature>
<evidence type="ECO:0000256" key="3">
    <source>
        <dbReference type="ARBA" id="ARBA00022475"/>
    </source>
</evidence>
<keyword evidence="9" id="KW-0732">Signal</keyword>
<dbReference type="InterPro" id="IPR021910">
    <property type="entry name" value="NGX6/PGAP6/MYMK"/>
</dbReference>
<feature type="transmembrane region" description="Helical" evidence="8">
    <location>
        <begin position="740"/>
        <end position="762"/>
    </location>
</feature>
<sequence length="799" mass="90831">MISKLLIFLCIIVSSCCNDQILLRTRTSFLERYRGYSNVIIVHFKVPQNTLLASFKFMADETRMSIFDCPSRNVSLFLKYGSPPVINPDGSPFPKIFKNITRSKLYASNFQTDKKEVYINITSPEPGSYYAATFLSYRDPRFNSITQQGLSPSCYASVEAMLYARKIELPIIITENDVIEVSPLTNENRYFKFFVPNINDHSIMTIQELSFSKDAESLLVQIETGRPPSEESFQNEEVFYPNTSYLSFQFSVTPATWHYIKIKIQNTTTQNILEGLSVVRFRLRLLSNILPPDTSSYSVLENETSSENSTFKLFHNNKVTDMIPYIQYDLLREASTDSFVFSFELIEEMDSNIAIPLNMTNEHFSLLKFDIYESSDIGGTLQFILAFKPKISRKNAKLVWESEPEDHVVIACIGRQGIEIPTWPNLCVSNGVEKPAQLMLNKSVDNTSVLIPFPESGTWYATFKLFCGKCESCNCSDSCHRQYQECTLTCELDCADDSNCSYCFENCRNDILELDDCVGCNCDGPCLKNENVTCNSSIIFDVGSKPCLLGQCSKNGRCMFMVSDGIVFSTCVCSNRYRGWDCSDGSQATPYCMVVLELLLLVLSNLMFLPASYIAFRRKYYIESVTYFSICFFSTFYHACDAGENIISYCLVRLSALQFGDFFCALLAIWVTIIAIADLSPLVTSMCHMAGAIILAFCTNIDRTALWIFTFPVLIGVAIMSVSWYLKYKKIRQRFVQKRYIYVNIPVGTVLVAVGLTMYAFLQTEDNYKYLHSLWHIIMAVAIIIVLPKQNTFIPDVLL</sequence>
<protein>
    <recommendedName>
        <fullName evidence="10">EGF-like domain-containing protein</fullName>
    </recommendedName>
</protein>
<gene>
    <name evidence="11" type="ORF">NQ315_009117</name>
</gene>
<name>A0AAV8WFT6_9CUCU</name>
<feature type="transmembrane region" description="Helical" evidence="8">
    <location>
        <begin position="588"/>
        <end position="608"/>
    </location>
</feature>
<dbReference type="AlphaFoldDB" id="A0AAV8WFT6"/>
<feature type="transmembrane region" description="Helical" evidence="8">
    <location>
        <begin position="659"/>
        <end position="677"/>
    </location>
</feature>
<feature type="chain" id="PRO_5043866193" description="EGF-like domain-containing protein" evidence="9">
    <location>
        <begin position="18"/>
        <end position="799"/>
    </location>
</feature>
<reference evidence="11 12" key="1">
    <citation type="journal article" date="2023" name="Insect Mol. Biol.">
        <title>Genome sequencing provides insights into the evolution of gene families encoding plant cell wall-degrading enzymes in longhorned beetles.</title>
        <authorList>
            <person name="Shin N.R."/>
            <person name="Okamura Y."/>
            <person name="Kirsch R."/>
            <person name="Pauchet Y."/>
        </authorList>
    </citation>
    <scope>NUCLEOTIDE SEQUENCE [LARGE SCALE GENOMIC DNA]</scope>
    <source>
        <strain evidence="11">EAD_L_NR</strain>
    </source>
</reference>
<dbReference type="PANTHER" id="PTHR14319:SF3">
    <property type="entry name" value="TRANSMEMBRANE PROTEIN-LIKE PROTEIN"/>
    <property type="match status" value="1"/>
</dbReference>
<keyword evidence="7" id="KW-1015">Disulfide bond</keyword>
<comment type="caution">
    <text evidence="7">Lacks conserved residue(s) required for the propagation of feature annotation.</text>
</comment>
<dbReference type="EMBL" id="JANEYG010000001">
    <property type="protein sequence ID" value="KAJ8925288.1"/>
    <property type="molecule type" value="Genomic_DNA"/>
</dbReference>
<keyword evidence="7" id="KW-0245">EGF-like domain</keyword>
<dbReference type="GO" id="GO:0005886">
    <property type="term" value="C:plasma membrane"/>
    <property type="evidence" value="ECO:0007669"/>
    <property type="project" value="UniProtKB-SubCell"/>
</dbReference>
<dbReference type="PANTHER" id="PTHR14319">
    <property type="entry name" value="FIVE-SPAN TRANSMEMBRANE PROTEIN M83"/>
    <property type="match status" value="1"/>
</dbReference>
<feature type="transmembrane region" description="Helical" evidence="8">
    <location>
        <begin position="768"/>
        <end position="787"/>
    </location>
</feature>
<evidence type="ECO:0000256" key="7">
    <source>
        <dbReference type="PROSITE-ProRule" id="PRU00076"/>
    </source>
</evidence>
<dbReference type="PROSITE" id="PS00022">
    <property type="entry name" value="EGF_1"/>
    <property type="match status" value="1"/>
</dbReference>
<dbReference type="InterPro" id="IPR000742">
    <property type="entry name" value="EGF"/>
</dbReference>
<evidence type="ECO:0000256" key="6">
    <source>
        <dbReference type="ARBA" id="ARBA00023136"/>
    </source>
</evidence>
<dbReference type="PROSITE" id="PS50026">
    <property type="entry name" value="EGF_3"/>
    <property type="match status" value="1"/>
</dbReference>
<keyword evidence="4 8" id="KW-0812">Transmembrane</keyword>
<evidence type="ECO:0000256" key="5">
    <source>
        <dbReference type="ARBA" id="ARBA00022989"/>
    </source>
</evidence>
<proteinExistence type="inferred from homology"/>
<feature type="domain" description="EGF-like" evidence="10">
    <location>
        <begin position="543"/>
        <end position="583"/>
    </location>
</feature>
<evidence type="ECO:0000256" key="2">
    <source>
        <dbReference type="ARBA" id="ARBA00005542"/>
    </source>
</evidence>
<keyword evidence="3" id="KW-1003">Cell membrane</keyword>
<accession>A0AAV8WFT6</accession>
<comment type="caution">
    <text evidence="11">The sequence shown here is derived from an EMBL/GenBank/DDBJ whole genome shotgun (WGS) entry which is preliminary data.</text>
</comment>
<dbReference type="Pfam" id="PF12036">
    <property type="entry name" value="DUF3522"/>
    <property type="match status" value="1"/>
</dbReference>
<keyword evidence="12" id="KW-1185">Reference proteome</keyword>
<comment type="subcellular location">
    <subcellularLocation>
        <location evidence="1">Cell membrane</location>
        <topology evidence="1">Multi-pass membrane protein</topology>
    </subcellularLocation>
</comment>
<evidence type="ECO:0000313" key="11">
    <source>
        <dbReference type="EMBL" id="KAJ8925288.1"/>
    </source>
</evidence>
<feature type="transmembrane region" description="Helical" evidence="8">
    <location>
        <begin position="705"/>
        <end position="728"/>
    </location>
</feature>
<dbReference type="Proteomes" id="UP001159042">
    <property type="component" value="Unassembled WGS sequence"/>
</dbReference>
<feature type="signal peptide" evidence="9">
    <location>
        <begin position="1"/>
        <end position="17"/>
    </location>
</feature>
<evidence type="ECO:0000313" key="12">
    <source>
        <dbReference type="Proteomes" id="UP001159042"/>
    </source>
</evidence>
<evidence type="ECO:0000256" key="4">
    <source>
        <dbReference type="ARBA" id="ARBA00022692"/>
    </source>
</evidence>
<evidence type="ECO:0000256" key="1">
    <source>
        <dbReference type="ARBA" id="ARBA00004651"/>
    </source>
</evidence>
<keyword evidence="6 8" id="KW-0472">Membrane</keyword>
<comment type="similarity">
    <text evidence="2">Belongs to the TMEM8 family.</text>
</comment>
<dbReference type="PROSITE" id="PS51257">
    <property type="entry name" value="PROKAR_LIPOPROTEIN"/>
    <property type="match status" value="1"/>
</dbReference>
<evidence type="ECO:0000256" key="9">
    <source>
        <dbReference type="SAM" id="SignalP"/>
    </source>
</evidence>
<keyword evidence="5 8" id="KW-1133">Transmembrane helix</keyword>
<evidence type="ECO:0000256" key="8">
    <source>
        <dbReference type="SAM" id="Phobius"/>
    </source>
</evidence>